<gene>
    <name evidence="1" type="ordered locus">DMR_39110</name>
</gene>
<dbReference type="HOGENOM" id="CLU_144811_5_2_7"/>
<dbReference type="PANTHER" id="PTHR33383:SF1">
    <property type="entry name" value="MEMBRANE PROTEIN INSERTION EFFICIENCY FACTOR-RELATED"/>
    <property type="match status" value="1"/>
</dbReference>
<accession>C4XN99</accession>
<dbReference type="eggNOG" id="COG0759">
    <property type="taxonomic scope" value="Bacteria"/>
</dbReference>
<evidence type="ECO:0000313" key="1">
    <source>
        <dbReference type="EMBL" id="BAH77402.1"/>
    </source>
</evidence>
<dbReference type="EMBL" id="AP010904">
    <property type="protein sequence ID" value="BAH77402.1"/>
    <property type="molecule type" value="Genomic_DNA"/>
</dbReference>
<evidence type="ECO:0000313" key="2">
    <source>
        <dbReference type="Proteomes" id="UP000009071"/>
    </source>
</evidence>
<proteinExistence type="predicted"/>
<sequence length="67" mass="7844">MIKSFVILCVRWYQRQESPLHLRCRFEPTCSEYTVLAVQKFGVLTGLWLSTKRLVRCRPPNGGVDYP</sequence>
<keyword evidence="2" id="KW-1185">Reference proteome</keyword>
<dbReference type="RefSeq" id="WP_015862542.1">
    <property type="nucleotide sequence ID" value="NC_012796.1"/>
</dbReference>
<evidence type="ECO:0008006" key="3">
    <source>
        <dbReference type="Google" id="ProtNLM"/>
    </source>
</evidence>
<dbReference type="NCBIfam" id="TIGR00278">
    <property type="entry name" value="membrane protein insertion efficiency factor YidD"/>
    <property type="match status" value="1"/>
</dbReference>
<dbReference type="STRING" id="573370.DMR_39110"/>
<dbReference type="KEGG" id="dma:DMR_39110"/>
<dbReference type="SMART" id="SM01234">
    <property type="entry name" value="Haemolytic"/>
    <property type="match status" value="1"/>
</dbReference>
<dbReference type="Proteomes" id="UP000009071">
    <property type="component" value="Chromosome"/>
</dbReference>
<dbReference type="Pfam" id="PF01809">
    <property type="entry name" value="YidD"/>
    <property type="match status" value="1"/>
</dbReference>
<name>C4XN99_SOLM1</name>
<dbReference type="AlphaFoldDB" id="C4XN99"/>
<dbReference type="PANTHER" id="PTHR33383">
    <property type="entry name" value="MEMBRANE PROTEIN INSERTION EFFICIENCY FACTOR-RELATED"/>
    <property type="match status" value="1"/>
</dbReference>
<organism evidence="1 2">
    <name type="scientific">Solidesulfovibrio magneticus (strain ATCC 700980 / DSM 13731 / RS-1)</name>
    <name type="common">Desulfovibrio magneticus</name>
    <dbReference type="NCBI Taxonomy" id="573370"/>
    <lineage>
        <taxon>Bacteria</taxon>
        <taxon>Pseudomonadati</taxon>
        <taxon>Thermodesulfobacteriota</taxon>
        <taxon>Desulfovibrionia</taxon>
        <taxon>Desulfovibrionales</taxon>
        <taxon>Desulfovibrionaceae</taxon>
        <taxon>Solidesulfovibrio</taxon>
    </lineage>
</organism>
<protein>
    <recommendedName>
        <fullName evidence="3">Membrane protein insertion efficiency factor</fullName>
    </recommendedName>
</protein>
<dbReference type="InterPro" id="IPR002696">
    <property type="entry name" value="Membr_insert_effic_factor_YidD"/>
</dbReference>
<reference evidence="1 2" key="1">
    <citation type="journal article" date="2009" name="Genome Res.">
        <title>Whole genome sequence of Desulfovibrio magneticus strain RS-1 revealed common gene clusters in magnetotactic bacteria.</title>
        <authorList>
            <person name="Nakazawa H."/>
            <person name="Arakaki A."/>
            <person name="Narita-Yamada S."/>
            <person name="Yashiro I."/>
            <person name="Jinno K."/>
            <person name="Aoki N."/>
            <person name="Tsuruyama A."/>
            <person name="Okamura Y."/>
            <person name="Tanikawa S."/>
            <person name="Fujita N."/>
            <person name="Takeyama H."/>
            <person name="Matsunaga T."/>
        </authorList>
    </citation>
    <scope>NUCLEOTIDE SEQUENCE [LARGE SCALE GENOMIC DNA]</scope>
    <source>
        <strain evidence="2">ATCC 700980 / DSM 13731 / RS-1</strain>
    </source>
</reference>